<feature type="transmembrane region" description="Helical" evidence="1">
    <location>
        <begin position="76"/>
        <end position="93"/>
    </location>
</feature>
<dbReference type="AlphaFoldDB" id="A0A1X7U8E1"/>
<keyword evidence="1" id="KW-0812">Transmembrane</keyword>
<feature type="transmembrane region" description="Helical" evidence="1">
    <location>
        <begin position="51"/>
        <end position="70"/>
    </location>
</feature>
<dbReference type="EnsemblMetazoa" id="Aqu2.1.23759_001">
    <property type="protein sequence ID" value="Aqu2.1.23759_001"/>
    <property type="gene ID" value="Aqu2.1.23759"/>
</dbReference>
<proteinExistence type="predicted"/>
<sequence>MGVNLKMGTAYDITGRVNSIQHSGITLGKLTASKLLSSSIEKNSSNEVNSAIEGAIILGGVGVVTGTVVAGPVGTAVGGLVGAGAGVIIGLFAS</sequence>
<name>A0A1X7U8E1_AMPQE</name>
<accession>A0A1X7U8E1</accession>
<evidence type="ECO:0000313" key="2">
    <source>
        <dbReference type="EnsemblMetazoa" id="Aqu2.1.23759_001"/>
    </source>
</evidence>
<organism evidence="2">
    <name type="scientific">Amphimedon queenslandica</name>
    <name type="common">Sponge</name>
    <dbReference type="NCBI Taxonomy" id="400682"/>
    <lineage>
        <taxon>Eukaryota</taxon>
        <taxon>Metazoa</taxon>
        <taxon>Porifera</taxon>
        <taxon>Demospongiae</taxon>
        <taxon>Heteroscleromorpha</taxon>
        <taxon>Haplosclerida</taxon>
        <taxon>Niphatidae</taxon>
        <taxon>Amphimedon</taxon>
    </lineage>
</organism>
<dbReference type="InParanoid" id="A0A1X7U8E1"/>
<evidence type="ECO:0008006" key="3">
    <source>
        <dbReference type="Google" id="ProtNLM"/>
    </source>
</evidence>
<keyword evidence="1" id="KW-0472">Membrane</keyword>
<evidence type="ECO:0000256" key="1">
    <source>
        <dbReference type="SAM" id="Phobius"/>
    </source>
</evidence>
<keyword evidence="1" id="KW-1133">Transmembrane helix</keyword>
<reference evidence="2" key="1">
    <citation type="submission" date="2017-05" db="UniProtKB">
        <authorList>
            <consortium name="EnsemblMetazoa"/>
        </authorList>
    </citation>
    <scope>IDENTIFICATION</scope>
</reference>
<protein>
    <recommendedName>
        <fullName evidence="3">Glycine zipper domain-containing protein</fullName>
    </recommendedName>
</protein>